<comment type="cofactor">
    <cofactor evidence="1">
        <name>Fe(2+)</name>
        <dbReference type="ChEBI" id="CHEBI:29033"/>
    </cofactor>
</comment>
<reference evidence="12 13" key="1">
    <citation type="journal article" date="2013" name="Genome Announc.">
        <title>Complete Genome Sequence of Mycobacterium massiliense Clinical Strain Asan 50594, Belonging to the Type II Genotype.</title>
        <authorList>
            <person name="Kim B.J."/>
            <person name="Kim B.R."/>
            <person name="Hong S.H."/>
            <person name="Seok S.H."/>
            <person name="Kook Y.H."/>
            <person name="Kim B.J."/>
        </authorList>
    </citation>
    <scope>NUCLEOTIDE SEQUENCE [LARGE SCALE GENOMIC DNA]</scope>
    <source>
        <strain evidence="12 13">50594</strain>
    </source>
</reference>
<organism evidence="12 13">
    <name type="scientific">Mycobacteroides abscessus subsp. bolletii 50594</name>
    <dbReference type="NCBI Taxonomy" id="1303024"/>
    <lineage>
        <taxon>Bacteria</taxon>
        <taxon>Bacillati</taxon>
        <taxon>Actinomycetota</taxon>
        <taxon>Actinomycetes</taxon>
        <taxon>Mycobacteriales</taxon>
        <taxon>Mycobacteriaceae</taxon>
        <taxon>Mycobacteroides</taxon>
        <taxon>Mycobacteroides abscessus</taxon>
    </lineage>
</organism>
<evidence type="ECO:0000313" key="13">
    <source>
        <dbReference type="Proteomes" id="UP000013961"/>
    </source>
</evidence>
<dbReference type="PANTHER" id="PTHR31155:SF9">
    <property type="entry name" value="STEAROYL-[ACYL-CARRIER-PROTEIN] 9-DESATURASE 7, CHLOROPLASTIC"/>
    <property type="match status" value="1"/>
</dbReference>
<dbReference type="InterPro" id="IPR012348">
    <property type="entry name" value="RNR-like"/>
</dbReference>
<evidence type="ECO:0000256" key="10">
    <source>
        <dbReference type="ARBA" id="ARBA00023160"/>
    </source>
</evidence>
<protein>
    <submittedName>
        <fullName evidence="12">Acyl-[acyl-carrier protein] desaturase</fullName>
    </submittedName>
</protein>
<dbReference type="GO" id="GO:0005829">
    <property type="term" value="C:cytosol"/>
    <property type="evidence" value="ECO:0007669"/>
    <property type="project" value="TreeGrafter"/>
</dbReference>
<dbReference type="KEGG" id="mabb:MASS_2084"/>
<keyword evidence="8 11" id="KW-0408">Iron</keyword>
<dbReference type="Proteomes" id="UP000013961">
    <property type="component" value="Chromosome"/>
</dbReference>
<evidence type="ECO:0000256" key="6">
    <source>
        <dbReference type="ARBA" id="ARBA00022832"/>
    </source>
</evidence>
<dbReference type="Gene3D" id="1.10.620.20">
    <property type="entry name" value="Ribonucleotide Reductase, subunit A"/>
    <property type="match status" value="1"/>
</dbReference>
<feature type="binding site" evidence="11">
    <location>
        <position position="168"/>
    </location>
    <ligand>
        <name>Fe cation</name>
        <dbReference type="ChEBI" id="CHEBI:24875"/>
        <label>2</label>
    </ligand>
</feature>
<dbReference type="CDD" id="cd01050">
    <property type="entry name" value="Acyl_ACP_Desat"/>
    <property type="match status" value="1"/>
</dbReference>
<sequence>MIRSYREVNEMVTGLQTRLLTELEPVVEENLERHLRAARPWAPHDYVPWSRGRDFAFLGGEDWKPEDSPLDPVAQAALVVNLLTEDNLPSYHREIATRFGRDGAWGTWVGQWTAEEGRHSIALRDYLVVTRGVDPGNLEAMRMAHTVAGYDSGDKTPLEALAYVSFQELATRISHRNTGKASGCPIADQLLARVALDENLHMVFYRNLMLAALDIEPDAAMQAICKEIVGFAMPGMGMEGFAQNAIAIAKAGIYDLRIHHDDVLQPILRFWRVFERADIGPEGEQARDTLAKFLAAVDERAKYYEEKAASRAAAQV</sequence>
<feature type="binding site" evidence="11">
    <location>
        <position position="201"/>
    </location>
    <ligand>
        <name>Fe cation</name>
        <dbReference type="ChEBI" id="CHEBI:24875"/>
        <label>2</label>
    </ligand>
</feature>
<feature type="binding site" evidence="11">
    <location>
        <position position="116"/>
    </location>
    <ligand>
        <name>Fe cation</name>
        <dbReference type="ChEBI" id="CHEBI:24875"/>
        <label>2</label>
    </ligand>
</feature>
<keyword evidence="9" id="KW-0443">Lipid metabolism</keyword>
<accession>A0AB33AAG8</accession>
<comment type="similarity">
    <text evidence="2">Belongs to the fatty acid desaturase type 2 family.</text>
</comment>
<dbReference type="GO" id="GO:0006633">
    <property type="term" value="P:fatty acid biosynthetic process"/>
    <property type="evidence" value="ECO:0007669"/>
    <property type="project" value="UniProtKB-KW"/>
</dbReference>
<keyword evidence="4" id="KW-0444">Lipid biosynthesis</keyword>
<evidence type="ECO:0000256" key="9">
    <source>
        <dbReference type="ARBA" id="ARBA00023098"/>
    </source>
</evidence>
<evidence type="ECO:0000256" key="3">
    <source>
        <dbReference type="ARBA" id="ARBA00011738"/>
    </source>
</evidence>
<comment type="cofactor">
    <cofactor evidence="11">
        <name>Fe cation</name>
        <dbReference type="ChEBI" id="CHEBI:24875"/>
    </cofactor>
    <text evidence="11">Binds 2 iron ions per subunit.</text>
</comment>
<gene>
    <name evidence="12" type="ORF">MASS_2084</name>
</gene>
<dbReference type="SUPFAM" id="SSF47240">
    <property type="entry name" value="Ferritin-like"/>
    <property type="match status" value="1"/>
</dbReference>
<evidence type="ECO:0000256" key="7">
    <source>
        <dbReference type="ARBA" id="ARBA00023002"/>
    </source>
</evidence>
<dbReference type="InterPro" id="IPR005067">
    <property type="entry name" value="Fatty_acid_desaturase-2"/>
</dbReference>
<proteinExistence type="inferred from homology"/>
<feature type="binding site" evidence="11">
    <location>
        <position position="116"/>
    </location>
    <ligand>
        <name>Fe cation</name>
        <dbReference type="ChEBI" id="CHEBI:24875"/>
        <label>1</label>
    </ligand>
</feature>
<feature type="binding site" evidence="11">
    <location>
        <position position="198"/>
    </location>
    <ligand>
        <name>Fe cation</name>
        <dbReference type="ChEBI" id="CHEBI:24875"/>
        <label>1</label>
    </ligand>
</feature>
<evidence type="ECO:0000256" key="1">
    <source>
        <dbReference type="ARBA" id="ARBA00001954"/>
    </source>
</evidence>
<dbReference type="PIRSF" id="PIRSF000346">
    <property type="entry name" value="Dlt9_acylACP_des"/>
    <property type="match status" value="1"/>
</dbReference>
<evidence type="ECO:0000256" key="8">
    <source>
        <dbReference type="ARBA" id="ARBA00023004"/>
    </source>
</evidence>
<keyword evidence="5 11" id="KW-0479">Metal-binding</keyword>
<evidence type="ECO:0000256" key="11">
    <source>
        <dbReference type="PIRSR" id="PIRSR000346-1"/>
    </source>
</evidence>
<keyword evidence="10" id="KW-0275">Fatty acid biosynthesis</keyword>
<dbReference type="PANTHER" id="PTHR31155">
    <property type="entry name" value="ACYL- ACYL-CARRIER-PROTEIN DESATURASE-RELATED"/>
    <property type="match status" value="1"/>
</dbReference>
<comment type="subunit">
    <text evidence="3">Homodimer.</text>
</comment>
<name>A0AB33AAG8_9MYCO</name>
<evidence type="ECO:0000256" key="2">
    <source>
        <dbReference type="ARBA" id="ARBA00008749"/>
    </source>
</evidence>
<keyword evidence="7" id="KW-0560">Oxidoreductase</keyword>
<dbReference type="AlphaFoldDB" id="A0AB33AAG8"/>
<dbReference type="EMBL" id="CP004374">
    <property type="protein sequence ID" value="AGM28686.1"/>
    <property type="molecule type" value="Genomic_DNA"/>
</dbReference>
<feature type="binding site" evidence="11">
    <location>
        <position position="119"/>
    </location>
    <ligand>
        <name>Fe cation</name>
        <dbReference type="ChEBI" id="CHEBI:24875"/>
        <label>1</label>
    </ligand>
</feature>
<dbReference type="Pfam" id="PF03405">
    <property type="entry name" value="FA_desaturase_2"/>
    <property type="match status" value="1"/>
</dbReference>
<feature type="binding site" evidence="11">
    <location>
        <position position="198"/>
    </location>
    <ligand>
        <name>Fe cation</name>
        <dbReference type="ChEBI" id="CHEBI:24875"/>
        <label>2</label>
    </ligand>
</feature>
<evidence type="ECO:0000313" key="12">
    <source>
        <dbReference type="EMBL" id="AGM28686.1"/>
    </source>
</evidence>
<evidence type="ECO:0000256" key="4">
    <source>
        <dbReference type="ARBA" id="ARBA00022516"/>
    </source>
</evidence>
<dbReference type="InterPro" id="IPR009078">
    <property type="entry name" value="Ferritin-like_SF"/>
</dbReference>
<dbReference type="GO" id="GO:0046872">
    <property type="term" value="F:metal ion binding"/>
    <property type="evidence" value="ECO:0007669"/>
    <property type="project" value="UniProtKB-KW"/>
</dbReference>
<evidence type="ECO:0000256" key="5">
    <source>
        <dbReference type="ARBA" id="ARBA00022723"/>
    </source>
</evidence>
<dbReference type="GO" id="GO:0045300">
    <property type="term" value="F:stearoyl-[ACP] desaturase activity"/>
    <property type="evidence" value="ECO:0007669"/>
    <property type="project" value="InterPro"/>
</dbReference>
<keyword evidence="6" id="KW-0276">Fatty acid metabolism</keyword>
<feature type="binding site" evidence="11">
    <location>
        <position position="85"/>
    </location>
    <ligand>
        <name>Fe cation</name>
        <dbReference type="ChEBI" id="CHEBI:24875"/>
        <label>1</label>
    </ligand>
</feature>